<comment type="cofactor">
    <cofactor evidence="5">
        <name>Zn(2+)</name>
        <dbReference type="ChEBI" id="CHEBI:29105"/>
    </cofactor>
    <text evidence="5">Binds 1 zinc ion per subunit.</text>
</comment>
<dbReference type="GO" id="GO:0046514">
    <property type="term" value="P:ceramide catabolic process"/>
    <property type="evidence" value="ECO:0007669"/>
    <property type="project" value="InterPro"/>
</dbReference>
<dbReference type="GO" id="GO:0016020">
    <property type="term" value="C:membrane"/>
    <property type="evidence" value="ECO:0007669"/>
    <property type="project" value="GOC"/>
</dbReference>
<feature type="domain" description="Neutral/alkaline non-lysosomal ceramidase C-terminal" evidence="8">
    <location>
        <begin position="1045"/>
        <end position="1206"/>
    </location>
</feature>
<keyword evidence="5" id="KW-0862">Zinc</keyword>
<feature type="transmembrane region" description="Helical" evidence="6">
    <location>
        <begin position="444"/>
        <end position="464"/>
    </location>
</feature>
<feature type="transmembrane region" description="Helical" evidence="6">
    <location>
        <begin position="476"/>
        <end position="500"/>
    </location>
</feature>
<feature type="transmembrane region" description="Helical" evidence="6">
    <location>
        <begin position="45"/>
        <end position="68"/>
    </location>
</feature>
<dbReference type="InterPro" id="IPR031329">
    <property type="entry name" value="NEUT/ALK_ceramidase_N"/>
</dbReference>
<evidence type="ECO:0000256" key="4">
    <source>
        <dbReference type="PIRSR" id="PIRSR606823-1"/>
    </source>
</evidence>
<feature type="transmembrane region" description="Helical" evidence="6">
    <location>
        <begin position="130"/>
        <end position="149"/>
    </location>
</feature>
<dbReference type="GO" id="GO:0046872">
    <property type="term" value="F:metal ion binding"/>
    <property type="evidence" value="ECO:0007669"/>
    <property type="project" value="UniProtKB-KW"/>
</dbReference>
<reference evidence="9 10" key="2">
    <citation type="submission" date="2013-11" db="EMBL/GenBank/DDBJ databases">
        <title>The Genome Sequence of Phytophthora parasitica INRA-310.</title>
        <authorList>
            <consortium name="The Broad Institute Genomics Platform"/>
            <person name="Russ C."/>
            <person name="Tyler B."/>
            <person name="Panabieres F."/>
            <person name="Shan W."/>
            <person name="Tripathy S."/>
            <person name="Grunwald N."/>
            <person name="Machado M."/>
            <person name="Johnson C.S."/>
            <person name="Arredondo F."/>
            <person name="Hong C."/>
            <person name="Coffey M."/>
            <person name="Young S.K."/>
            <person name="Zeng Q."/>
            <person name="Gargeya S."/>
            <person name="Fitzgerald M."/>
            <person name="Abouelleil A."/>
            <person name="Alvarado L."/>
            <person name="Chapman S.B."/>
            <person name="Gainer-Dewar J."/>
            <person name="Goldberg J."/>
            <person name="Griggs A."/>
            <person name="Gujja S."/>
            <person name="Hansen M."/>
            <person name="Howarth C."/>
            <person name="Imamovic A."/>
            <person name="Ireland A."/>
            <person name="Larimer J."/>
            <person name="McCowan C."/>
            <person name="Murphy C."/>
            <person name="Pearson M."/>
            <person name="Poon T.W."/>
            <person name="Priest M."/>
            <person name="Roberts A."/>
            <person name="Saif S."/>
            <person name="Shea T."/>
            <person name="Sykes S."/>
            <person name="Wortman J."/>
            <person name="Nusbaum C."/>
            <person name="Birren B."/>
        </authorList>
    </citation>
    <scope>NUCLEOTIDE SEQUENCE [LARGE SCALE GENOMIC DNA]</scope>
    <source>
        <strain evidence="9 10">INRA-310</strain>
    </source>
</reference>
<dbReference type="VEuPathDB" id="FungiDB:PPTG_00223"/>
<feature type="active site" description="Nucleophile" evidence="4">
    <location>
        <position position="805"/>
    </location>
</feature>
<evidence type="ECO:0000256" key="1">
    <source>
        <dbReference type="ARBA" id="ARBA00009835"/>
    </source>
</evidence>
<dbReference type="GO" id="GO:0046512">
    <property type="term" value="P:sphingosine biosynthetic process"/>
    <property type="evidence" value="ECO:0007669"/>
    <property type="project" value="TreeGrafter"/>
</dbReference>
<keyword evidence="6" id="KW-1133">Transmembrane helix</keyword>
<dbReference type="InterPro" id="IPR031331">
    <property type="entry name" value="NEUT/ALK_ceramidase_C"/>
</dbReference>
<feature type="domain" description="Neutral/alkaline non-lysosomal ceramidase N-terminal" evidence="7">
    <location>
        <begin position="561"/>
        <end position="1040"/>
    </location>
</feature>
<keyword evidence="6" id="KW-0812">Transmembrane</keyword>
<dbReference type="AlphaFoldDB" id="W2RGJ0"/>
<dbReference type="PANTHER" id="PTHR12670:SF1">
    <property type="entry name" value="NEUTRAL CERAMIDASE"/>
    <property type="match status" value="1"/>
</dbReference>
<dbReference type="GO" id="GO:0017040">
    <property type="term" value="F:N-acylsphingosine amidohydrolase activity"/>
    <property type="evidence" value="ECO:0007669"/>
    <property type="project" value="UniProtKB-EC"/>
</dbReference>
<feature type="binding site" evidence="5">
    <location>
        <position position="1011"/>
    </location>
    <ligand>
        <name>Zn(2+)</name>
        <dbReference type="ChEBI" id="CHEBI:29105"/>
    </ligand>
</feature>
<comment type="similarity">
    <text evidence="1">Belongs to the neutral ceramidase family.</text>
</comment>
<accession>W2RGJ0</accession>
<protein>
    <recommendedName>
        <fullName evidence="2">ceramidase</fullName>
        <ecNumber evidence="2">3.5.1.23</ecNumber>
    </recommendedName>
</protein>
<dbReference type="STRING" id="761204.W2RGJ0"/>
<dbReference type="Gene3D" id="2.60.40.2300">
    <property type="entry name" value="Neutral/alkaline non-lysosomal ceramidase, C-terminal domain"/>
    <property type="match status" value="1"/>
</dbReference>
<keyword evidence="3" id="KW-0378">Hydrolase</keyword>
<reference evidence="10" key="1">
    <citation type="submission" date="2011-12" db="EMBL/GenBank/DDBJ databases">
        <authorList>
            <consortium name="The Broad Institute Genome Sequencing Platform"/>
            <person name="Russ C."/>
            <person name="Tyler B."/>
            <person name="Panabieres F."/>
            <person name="Shan W."/>
            <person name="Tripathy S."/>
            <person name="Grunwald N."/>
            <person name="Machado M."/>
            <person name="Young S.K."/>
            <person name="Zeng Q."/>
            <person name="Gargeya S."/>
            <person name="Fitzgerald M."/>
            <person name="Haas B."/>
            <person name="Abouelleil A."/>
            <person name="Alvarado L."/>
            <person name="Arachchi H.M."/>
            <person name="Berlin A."/>
            <person name="Chapman S.B."/>
            <person name="Gearin G."/>
            <person name="Goldberg J."/>
            <person name="Griggs A."/>
            <person name="Gujja S."/>
            <person name="Hansen M."/>
            <person name="Heiman D."/>
            <person name="Howarth C."/>
            <person name="Larimer J."/>
            <person name="Lui A."/>
            <person name="MacDonald P.J.P."/>
            <person name="McCowen C."/>
            <person name="Montmayeur A."/>
            <person name="Murphy C."/>
            <person name="Neiman D."/>
            <person name="Pearson M."/>
            <person name="Priest M."/>
            <person name="Roberts A."/>
            <person name="Saif S."/>
            <person name="Shea T."/>
            <person name="Sisk P."/>
            <person name="Stolte C."/>
            <person name="Sykes S."/>
            <person name="Wortman J."/>
            <person name="Nusbaum C."/>
            <person name="Birren B."/>
        </authorList>
    </citation>
    <scope>NUCLEOTIDE SEQUENCE [LARGE SCALE GENOMIC DNA]</scope>
    <source>
        <strain evidence="10">INRA-310</strain>
    </source>
</reference>
<feature type="transmembrane region" description="Helical" evidence="6">
    <location>
        <begin position="346"/>
        <end position="372"/>
    </location>
</feature>
<evidence type="ECO:0000256" key="6">
    <source>
        <dbReference type="SAM" id="Phobius"/>
    </source>
</evidence>
<dbReference type="Proteomes" id="UP000018817">
    <property type="component" value="Unassembled WGS sequence"/>
</dbReference>
<organism evidence="9 10">
    <name type="scientific">Phytophthora nicotianae (strain INRA-310)</name>
    <name type="common">Phytophthora parasitica</name>
    <dbReference type="NCBI Taxonomy" id="761204"/>
    <lineage>
        <taxon>Eukaryota</taxon>
        <taxon>Sar</taxon>
        <taxon>Stramenopiles</taxon>
        <taxon>Oomycota</taxon>
        <taxon>Peronosporomycetes</taxon>
        <taxon>Peronosporales</taxon>
        <taxon>Peronosporaceae</taxon>
        <taxon>Phytophthora</taxon>
    </lineage>
</organism>
<sequence length="1208" mass="133467">MLLNQDQIRRLNDFRIKWRHIIAFMLHIGNVLMLSTTVAPKKTGSIMAVLAPILQFPGMLFIIGSIRIEMLFLLFGTYDFWYFTVNNILFGWCFTAILRDIRVIVVLVGCLIVQISIGSDALVGDRRQIFLSSVINCGTHFAMFLMVFLKRVDDSGNGDNFILSYSNSGYGFSIRDTLMNTQLNMILLFGRLVYRNWITMREQDSVTVRRINAETSYIPSRRRCVSYYCTVGLRPKTNSIRSTIVRARSTGSLPSTSGPSTRSRAGSVLSIQPLESYHTPDASRAQIPLFGPKIQQRHRHGHAQTIQLQFVPVETDFNAYKTIVPGFGYLLDRILGSSSSHTRRRILLHIFHALGYVGMGVLVLGALVAWIFKDQNLDHIRPGLARTQIIAFFASLVFCGVFFASYQRQLLKRLYSSFNFLFLSTKLTVASLALGQFLNWDCRVVWVWGAWIWMQWAITLDALPPSTMRLLAFRRSVLMLSVLTFELIGLVILSLELFALDRWIVPKVAVVDRVIFGRHVQSSKLFSSDQNKGAMPSPKPLLSWLFVLLLGVLTRHTVATYNIGVGKSDITGPAAEVIMMGFASSDESAAGILNRLYARAFLIEDPDTNERVMFVHCDLHSVMQLVHQEVLAQLATKYNGVYTEQNVILHATHTHAGPGGTAGYFLYDVSIFGYISENFDKIVSGIMSAIDAAHNSVQSGTIRWNKGEVTKGGKNRSPDAYLANLASERAQYSSDIDTTMRALHFFSSSGKLRGVLAFYPVHPTSLTVENRLISGDNKGYAEFLLEDELDDVVVGIGITNAGDVSPNLIDNGDGTFSGEGNTSIESAEIMGKRQYDTLSSLIKGTSELIQGSVVAKLSYVDFSAVTLDGVTSTSADPYANRTCPAVIGQNFAAGTEDGRVLSMFTEGNLKANVLFQTIGGVIKETPQWIQDCQYVNKVPLLAVGLMEPVPWVPNILPVQVVKIGQFAIAVTTFETTTMAGRRIRNTVKTALASTGVTEVELAAISNAYAQYMTTKEEYLTQNYEGASTLFGPNQLAAVQQELTRVAASVVDPSVPLDVGPTPMQIDRTSLITMQTGVVMDAAPLLRSFSDVRTQPSSSYTVGSVASAIFAGAHPKNALTLVSSFCDVQKLGSNGAYTTVLTDAHWDLRYRWERYLIAESKNTCEWNIRKGGRTSVAGTYRFVHRGYSKNLLGRLTAYEGTSNTFTVTA</sequence>
<feature type="transmembrane region" description="Helical" evidence="6">
    <location>
        <begin position="384"/>
        <end position="406"/>
    </location>
</feature>
<dbReference type="InterPro" id="IPR006823">
    <property type="entry name" value="Ceramidase_alk"/>
</dbReference>
<dbReference type="Pfam" id="PF04734">
    <property type="entry name" value="Ceramidase_alk"/>
    <property type="match status" value="1"/>
</dbReference>
<evidence type="ECO:0000256" key="5">
    <source>
        <dbReference type="PIRSR" id="PIRSR606823-2"/>
    </source>
</evidence>
<name>W2RGJ0_PHYN3</name>
<dbReference type="GeneID" id="20170610"/>
<evidence type="ECO:0000259" key="8">
    <source>
        <dbReference type="Pfam" id="PF17048"/>
    </source>
</evidence>
<dbReference type="EC" id="3.5.1.23" evidence="2"/>
<evidence type="ECO:0000256" key="2">
    <source>
        <dbReference type="ARBA" id="ARBA00011891"/>
    </source>
</evidence>
<gene>
    <name evidence="9" type="ORF">PPTG_00223</name>
</gene>
<evidence type="ECO:0000256" key="3">
    <source>
        <dbReference type="ARBA" id="ARBA00022801"/>
    </source>
</evidence>
<feature type="transmembrane region" description="Helical" evidence="6">
    <location>
        <begin position="104"/>
        <end position="123"/>
    </location>
</feature>
<feature type="binding site" evidence="5">
    <location>
        <position position="762"/>
    </location>
    <ligand>
        <name>Zn(2+)</name>
        <dbReference type="ChEBI" id="CHEBI:29105"/>
    </ligand>
</feature>
<feature type="binding site" evidence="5">
    <location>
        <position position="653"/>
    </location>
    <ligand>
        <name>Zn(2+)</name>
        <dbReference type="ChEBI" id="CHEBI:29105"/>
    </ligand>
</feature>
<dbReference type="PANTHER" id="PTHR12670">
    <property type="entry name" value="CERAMIDASE"/>
    <property type="match status" value="1"/>
</dbReference>
<dbReference type="Pfam" id="PF17048">
    <property type="entry name" value="Ceramidse_alk_C"/>
    <property type="match status" value="1"/>
</dbReference>
<feature type="transmembrane region" description="Helical" evidence="6">
    <location>
        <begin position="80"/>
        <end position="98"/>
    </location>
</feature>
<feature type="transmembrane region" description="Helical" evidence="6">
    <location>
        <begin position="177"/>
        <end position="194"/>
    </location>
</feature>
<dbReference type="InterPro" id="IPR038445">
    <property type="entry name" value="NCDase_C_sf"/>
</dbReference>
<keyword evidence="5" id="KW-0479">Metal-binding</keyword>
<keyword evidence="6" id="KW-0472">Membrane</keyword>
<proteinExistence type="inferred from homology"/>
<feature type="transmembrane region" description="Helical" evidence="6">
    <location>
        <begin position="418"/>
        <end position="438"/>
    </location>
</feature>
<evidence type="ECO:0000259" key="7">
    <source>
        <dbReference type="Pfam" id="PF04734"/>
    </source>
</evidence>
<dbReference type="RefSeq" id="XP_008889846.1">
    <property type="nucleotide sequence ID" value="XM_008891598.1"/>
</dbReference>
<dbReference type="GO" id="GO:0005576">
    <property type="term" value="C:extracellular region"/>
    <property type="evidence" value="ECO:0007669"/>
    <property type="project" value="TreeGrafter"/>
</dbReference>
<feature type="binding site" evidence="5">
    <location>
        <position position="974"/>
    </location>
    <ligand>
        <name>Zn(2+)</name>
        <dbReference type="ChEBI" id="CHEBI:29105"/>
    </ligand>
</feature>
<dbReference type="EMBL" id="KI669561">
    <property type="protein sequence ID" value="ETN23680.1"/>
    <property type="molecule type" value="Genomic_DNA"/>
</dbReference>
<dbReference type="GO" id="GO:0042759">
    <property type="term" value="P:long-chain fatty acid biosynthetic process"/>
    <property type="evidence" value="ECO:0007669"/>
    <property type="project" value="TreeGrafter"/>
</dbReference>
<evidence type="ECO:0000313" key="9">
    <source>
        <dbReference type="EMBL" id="ETN23680.1"/>
    </source>
</evidence>
<evidence type="ECO:0000313" key="10">
    <source>
        <dbReference type="Proteomes" id="UP000018817"/>
    </source>
</evidence>
<feature type="transmembrane region" description="Helical" evidence="6">
    <location>
        <begin position="21"/>
        <end position="39"/>
    </location>
</feature>